<evidence type="ECO:0000313" key="2">
    <source>
        <dbReference type="EMBL" id="SDH51888.1"/>
    </source>
</evidence>
<dbReference type="PROSITE" id="PS51257">
    <property type="entry name" value="PROKAR_LIPOPROTEIN"/>
    <property type="match status" value="1"/>
</dbReference>
<dbReference type="AlphaFoldDB" id="A0A1G8D271"/>
<evidence type="ECO:0000313" key="3">
    <source>
        <dbReference type="Proteomes" id="UP000217076"/>
    </source>
</evidence>
<dbReference type="EMBL" id="FNCV01000007">
    <property type="protein sequence ID" value="SDH51888.1"/>
    <property type="molecule type" value="Genomic_DNA"/>
</dbReference>
<dbReference type="RefSeq" id="WP_092620173.1">
    <property type="nucleotide sequence ID" value="NZ_FNCV01000007.1"/>
</dbReference>
<feature type="signal peptide" evidence="1">
    <location>
        <begin position="1"/>
        <end position="22"/>
    </location>
</feature>
<reference evidence="3" key="1">
    <citation type="submission" date="2016-10" db="EMBL/GenBank/DDBJ databases">
        <authorList>
            <person name="Varghese N."/>
            <person name="Submissions S."/>
        </authorList>
    </citation>
    <scope>NUCLEOTIDE SEQUENCE [LARGE SCALE GENOMIC DNA]</scope>
    <source>
        <strain evidence="3">930I</strain>
    </source>
</reference>
<name>A0A1G8D271_9PROT</name>
<organism evidence="2 3">
    <name type="scientific">Roseospirillum parvum</name>
    <dbReference type="NCBI Taxonomy" id="83401"/>
    <lineage>
        <taxon>Bacteria</taxon>
        <taxon>Pseudomonadati</taxon>
        <taxon>Pseudomonadota</taxon>
        <taxon>Alphaproteobacteria</taxon>
        <taxon>Rhodospirillales</taxon>
        <taxon>Rhodospirillaceae</taxon>
        <taxon>Roseospirillum</taxon>
    </lineage>
</organism>
<evidence type="ECO:0008006" key="4">
    <source>
        <dbReference type="Google" id="ProtNLM"/>
    </source>
</evidence>
<feature type="chain" id="PRO_5011781426" description="Lipoprotein" evidence="1">
    <location>
        <begin position="23"/>
        <end position="92"/>
    </location>
</feature>
<keyword evidence="1" id="KW-0732">Signal</keyword>
<gene>
    <name evidence="2" type="ORF">SAMN05421742_107161</name>
</gene>
<evidence type="ECO:0000256" key="1">
    <source>
        <dbReference type="SAM" id="SignalP"/>
    </source>
</evidence>
<keyword evidence="3" id="KW-1185">Reference proteome</keyword>
<sequence length="92" mass="9509">MTRMMLAAVAALGLAGCAVSGAQVLDSGDGKVVTAYADASGLASANQGASRYCASMDQVAVRVADEPYHGNLNTLIDWRQVTFECQDPPAES</sequence>
<accession>A0A1G8D271</accession>
<proteinExistence type="predicted"/>
<dbReference type="Proteomes" id="UP000217076">
    <property type="component" value="Unassembled WGS sequence"/>
</dbReference>
<protein>
    <recommendedName>
        <fullName evidence="4">Lipoprotein</fullName>
    </recommendedName>
</protein>